<dbReference type="AlphaFoldDB" id="A0A8H7TXK1"/>
<proteinExistence type="predicted"/>
<sequence length="65" mass="7205">MIRPLGSLASVPRLRAGWVSTRRARVIVYGGRTLVMSLLSRTCASPAHPPLCSSRTMVLSLRRRE</sequence>
<evidence type="ECO:0000313" key="1">
    <source>
        <dbReference type="EMBL" id="KAF9800274.1"/>
    </source>
</evidence>
<evidence type="ECO:0000313" key="2">
    <source>
        <dbReference type="Proteomes" id="UP000639403"/>
    </source>
</evidence>
<accession>A0A8H7TXK1</accession>
<protein>
    <submittedName>
        <fullName evidence="1">Uncharacterized protein</fullName>
    </submittedName>
</protein>
<organism evidence="1 2">
    <name type="scientific">Rhodonia placenta</name>
    <dbReference type="NCBI Taxonomy" id="104341"/>
    <lineage>
        <taxon>Eukaryota</taxon>
        <taxon>Fungi</taxon>
        <taxon>Dikarya</taxon>
        <taxon>Basidiomycota</taxon>
        <taxon>Agaricomycotina</taxon>
        <taxon>Agaricomycetes</taxon>
        <taxon>Polyporales</taxon>
        <taxon>Adustoporiaceae</taxon>
        <taxon>Rhodonia</taxon>
    </lineage>
</organism>
<dbReference type="EMBL" id="JADOXO010000794">
    <property type="protein sequence ID" value="KAF9800274.1"/>
    <property type="molecule type" value="Genomic_DNA"/>
</dbReference>
<reference evidence="1" key="1">
    <citation type="submission" date="2020-11" db="EMBL/GenBank/DDBJ databases">
        <authorList>
            <person name="Koelle M."/>
            <person name="Horta M.A.C."/>
            <person name="Nowrousian M."/>
            <person name="Ohm R.A."/>
            <person name="Benz P."/>
            <person name="Pilgard A."/>
        </authorList>
    </citation>
    <scope>NUCLEOTIDE SEQUENCE</scope>
    <source>
        <strain evidence="1">FPRL280</strain>
    </source>
</reference>
<comment type="caution">
    <text evidence="1">The sequence shown here is derived from an EMBL/GenBank/DDBJ whole genome shotgun (WGS) entry which is preliminary data.</text>
</comment>
<reference evidence="1" key="2">
    <citation type="journal article" name="Front. Microbiol.">
        <title>Degradative Capacity of Two Strains of Rhodonia placenta: From Phenotype to Genotype.</title>
        <authorList>
            <person name="Kolle M."/>
            <person name="Horta M.A.C."/>
            <person name="Nowrousian M."/>
            <person name="Ohm R.A."/>
            <person name="Benz J.P."/>
            <person name="Pilgard A."/>
        </authorList>
    </citation>
    <scope>NUCLEOTIDE SEQUENCE</scope>
    <source>
        <strain evidence="1">FPRL280</strain>
    </source>
</reference>
<dbReference type="Proteomes" id="UP000639403">
    <property type="component" value="Unassembled WGS sequence"/>
</dbReference>
<name>A0A8H7TXK1_9APHY</name>
<gene>
    <name evidence="1" type="ORF">IEO21_10397</name>
</gene>